<dbReference type="EMBL" id="OU963868">
    <property type="protein sequence ID" value="CAH0776032.1"/>
    <property type="molecule type" value="Genomic_DNA"/>
</dbReference>
<comment type="similarity">
    <text evidence="7">Belongs to the major facilitator superfamily. Sugar transporter (TC 2.A.1.1) family. Trehalose transporter subfamily.</text>
</comment>
<dbReference type="Proteomes" id="UP001152759">
    <property type="component" value="Chromosome 7"/>
</dbReference>
<feature type="transmembrane region" description="Helical" evidence="10">
    <location>
        <begin position="486"/>
        <end position="508"/>
    </location>
</feature>
<evidence type="ECO:0000259" key="11">
    <source>
        <dbReference type="PROSITE" id="PS50850"/>
    </source>
</evidence>
<dbReference type="InterPro" id="IPR044775">
    <property type="entry name" value="MFS_ERD6/Tret1-like"/>
</dbReference>
<accession>A0A9P0CDP4</accession>
<feature type="transmembrane region" description="Helical" evidence="10">
    <location>
        <begin position="283"/>
        <end position="300"/>
    </location>
</feature>
<feature type="transmembrane region" description="Helical" evidence="10">
    <location>
        <begin position="339"/>
        <end position="357"/>
    </location>
</feature>
<feature type="compositionally biased region" description="Basic and acidic residues" evidence="9">
    <location>
        <begin position="129"/>
        <end position="144"/>
    </location>
</feature>
<dbReference type="FunFam" id="1.20.1250.20:FF:000055">
    <property type="entry name" value="Facilitated trehalose transporter Tret1-2 homolog"/>
    <property type="match status" value="1"/>
</dbReference>
<dbReference type="InterPro" id="IPR020846">
    <property type="entry name" value="MFS_dom"/>
</dbReference>
<dbReference type="InterPro" id="IPR050549">
    <property type="entry name" value="MFS_Trehalose_Transporter"/>
</dbReference>
<evidence type="ECO:0000313" key="12">
    <source>
        <dbReference type="EMBL" id="CAH0776032.1"/>
    </source>
</evidence>
<feature type="transmembrane region" description="Helical" evidence="10">
    <location>
        <begin position="422"/>
        <end position="443"/>
    </location>
</feature>
<gene>
    <name evidence="12" type="ORF">BEMITA_LOCUS12171</name>
</gene>
<reference evidence="12" key="1">
    <citation type="submission" date="2021-12" db="EMBL/GenBank/DDBJ databases">
        <authorList>
            <person name="King R."/>
        </authorList>
    </citation>
    <scope>NUCLEOTIDE SEQUENCE</scope>
</reference>
<evidence type="ECO:0000256" key="5">
    <source>
        <dbReference type="ARBA" id="ARBA00023136"/>
    </source>
</evidence>
<keyword evidence="5 10" id="KW-0472">Membrane</keyword>
<dbReference type="Pfam" id="PF00083">
    <property type="entry name" value="Sugar_tr"/>
    <property type="match status" value="1"/>
</dbReference>
<evidence type="ECO:0000256" key="8">
    <source>
        <dbReference type="RuleBase" id="RU003346"/>
    </source>
</evidence>
<feature type="domain" description="Major facilitator superfamily (MFS) profile" evidence="11">
    <location>
        <begin position="183"/>
        <end position="611"/>
    </location>
</feature>
<dbReference type="AlphaFoldDB" id="A0A9P0CDP4"/>
<dbReference type="PROSITE" id="PS50850">
    <property type="entry name" value="MFS"/>
    <property type="match status" value="1"/>
</dbReference>
<name>A0A9P0CDP4_BEMTA</name>
<feature type="transmembrane region" description="Helical" evidence="10">
    <location>
        <begin position="520"/>
        <end position="543"/>
    </location>
</feature>
<dbReference type="Gene3D" id="1.20.1250.20">
    <property type="entry name" value="MFS general substrate transporter like domains"/>
    <property type="match status" value="1"/>
</dbReference>
<feature type="transmembrane region" description="Helical" evidence="10">
    <location>
        <begin position="589"/>
        <end position="607"/>
    </location>
</feature>
<evidence type="ECO:0000256" key="3">
    <source>
        <dbReference type="ARBA" id="ARBA00022692"/>
    </source>
</evidence>
<evidence type="ECO:0000256" key="6">
    <source>
        <dbReference type="ARBA" id="ARBA00023180"/>
    </source>
</evidence>
<keyword evidence="6" id="KW-0325">Glycoprotein</keyword>
<dbReference type="NCBIfam" id="TIGR00879">
    <property type="entry name" value="SP"/>
    <property type="match status" value="1"/>
</dbReference>
<keyword evidence="2" id="KW-1003">Cell membrane</keyword>
<evidence type="ECO:0000313" key="13">
    <source>
        <dbReference type="Proteomes" id="UP001152759"/>
    </source>
</evidence>
<proteinExistence type="inferred from homology"/>
<dbReference type="PANTHER" id="PTHR48021">
    <property type="match status" value="1"/>
</dbReference>
<feature type="transmembrane region" description="Helical" evidence="10">
    <location>
        <begin position="312"/>
        <end position="333"/>
    </location>
</feature>
<dbReference type="InterPro" id="IPR036259">
    <property type="entry name" value="MFS_trans_sf"/>
</dbReference>
<evidence type="ECO:0000256" key="4">
    <source>
        <dbReference type="ARBA" id="ARBA00022989"/>
    </source>
</evidence>
<evidence type="ECO:0000256" key="7">
    <source>
        <dbReference type="ARBA" id="ARBA00024348"/>
    </source>
</evidence>
<dbReference type="CDD" id="cd17358">
    <property type="entry name" value="MFS_GLUT6_8_Class3_like"/>
    <property type="match status" value="1"/>
</dbReference>
<protein>
    <recommendedName>
        <fullName evidence="11">Major facilitator superfamily (MFS) profile domain-containing protein</fullName>
    </recommendedName>
</protein>
<dbReference type="PROSITE" id="PS00217">
    <property type="entry name" value="SUGAR_TRANSPORT_2"/>
    <property type="match status" value="1"/>
</dbReference>
<feature type="transmembrane region" description="Helical" evidence="10">
    <location>
        <begin position="564"/>
        <end position="583"/>
    </location>
</feature>
<feature type="transmembrane region" description="Helical" evidence="10">
    <location>
        <begin position="455"/>
        <end position="479"/>
    </location>
</feature>
<dbReference type="KEGG" id="btab:109035808"/>
<evidence type="ECO:0000256" key="9">
    <source>
        <dbReference type="SAM" id="MobiDB-lite"/>
    </source>
</evidence>
<feature type="region of interest" description="Disordered" evidence="9">
    <location>
        <begin position="129"/>
        <end position="152"/>
    </location>
</feature>
<dbReference type="SUPFAM" id="SSF103473">
    <property type="entry name" value="MFS general substrate transporter"/>
    <property type="match status" value="1"/>
</dbReference>
<evidence type="ECO:0000256" key="10">
    <source>
        <dbReference type="SAM" id="Phobius"/>
    </source>
</evidence>
<dbReference type="PROSITE" id="PS00216">
    <property type="entry name" value="SUGAR_TRANSPORT_1"/>
    <property type="match status" value="1"/>
</dbReference>
<evidence type="ECO:0000256" key="1">
    <source>
        <dbReference type="ARBA" id="ARBA00004651"/>
    </source>
</evidence>
<dbReference type="GO" id="GO:0051119">
    <property type="term" value="F:sugar transmembrane transporter activity"/>
    <property type="evidence" value="ECO:0007669"/>
    <property type="project" value="InterPro"/>
</dbReference>
<dbReference type="PRINTS" id="PR00171">
    <property type="entry name" value="SUGRTRNSPORT"/>
</dbReference>
<comment type="subcellular location">
    <subcellularLocation>
        <location evidence="1">Cell membrane</location>
        <topology evidence="1">Multi-pass membrane protein</topology>
    </subcellularLocation>
</comment>
<keyword evidence="8" id="KW-0813">Transport</keyword>
<keyword evidence="3 10" id="KW-0812">Transmembrane</keyword>
<feature type="transmembrane region" description="Helical" evidence="10">
    <location>
        <begin position="258"/>
        <end position="277"/>
    </location>
</feature>
<dbReference type="InterPro" id="IPR005829">
    <property type="entry name" value="Sugar_transporter_CS"/>
</dbReference>
<sequence>MESNDIYRMASRMLNNSVDRRTHRRLKPSGSIESLSEEELTAVYGAGARIHSSHHRPPPSALSSTCSSSTSVATNGSTVALLHSSQRKKSKNKYNVHKYNLYNKGIKMTSGAQKELNLLLTAPTVPEIIKSESEKDPKKDEANDGRLPNSHEATFETLNSSGIIIKEKQDSSQSASIIPQVLASLSVSLGSLAVGFSSAYTSPALPSMTDATSILYGKVSAEEMSWIGSIMPLAALFGGMAGGPLIESLGRRTTIISTAVPFIVSFLLIALAVNVAMVMTGRAIAGFCVGIASLALPVYLGETVLPEVRGMLGLLPTTLGNIGILLCYVAGAYLDWSMLAFAGALIPVPFLICMFFIPETPRWYIGRNKHKKARKALQWLRGQNADISAEFDEIEKTNAESNKNEKTAGCSELFAKMYRRPLLISIGLMFFQQMSGINAVIFYTVKIFKEAGSTIDGNICTIIVGIVNFGSTFVATMLIDRLGRKVLLYISSIAMIATLGVLGLFFWAKERNIDVTAYGWIPLASFVIYVIGFSIGFGPIPWLMMGEILPAKIRGPAASLATSFNWSCTFIVTKTFVDLLALIGSSGTFWLFTGICAVGLVFVVLFVPETQGKSLEDIERNLTGGPKVPVRQCRRMSSIANLKPLPMAV</sequence>
<dbReference type="PANTHER" id="PTHR48021:SF96">
    <property type="entry name" value="FACILITATED TREHALOSE TRANSPORTER TRET1-1-RELATED"/>
    <property type="match status" value="1"/>
</dbReference>
<keyword evidence="13" id="KW-1185">Reference proteome</keyword>
<evidence type="ECO:0000256" key="2">
    <source>
        <dbReference type="ARBA" id="ARBA00022475"/>
    </source>
</evidence>
<feature type="transmembrane region" description="Helical" evidence="10">
    <location>
        <begin position="181"/>
        <end position="200"/>
    </location>
</feature>
<dbReference type="InterPro" id="IPR005828">
    <property type="entry name" value="MFS_sugar_transport-like"/>
</dbReference>
<feature type="region of interest" description="Disordered" evidence="9">
    <location>
        <begin position="50"/>
        <end position="69"/>
    </location>
</feature>
<feature type="transmembrane region" description="Helical" evidence="10">
    <location>
        <begin position="226"/>
        <end position="246"/>
    </location>
</feature>
<keyword evidence="4 10" id="KW-1133">Transmembrane helix</keyword>
<organism evidence="12 13">
    <name type="scientific">Bemisia tabaci</name>
    <name type="common">Sweetpotato whitefly</name>
    <name type="synonym">Aleurodes tabaci</name>
    <dbReference type="NCBI Taxonomy" id="7038"/>
    <lineage>
        <taxon>Eukaryota</taxon>
        <taxon>Metazoa</taxon>
        <taxon>Ecdysozoa</taxon>
        <taxon>Arthropoda</taxon>
        <taxon>Hexapoda</taxon>
        <taxon>Insecta</taxon>
        <taxon>Pterygota</taxon>
        <taxon>Neoptera</taxon>
        <taxon>Paraneoptera</taxon>
        <taxon>Hemiptera</taxon>
        <taxon>Sternorrhyncha</taxon>
        <taxon>Aleyrodoidea</taxon>
        <taxon>Aleyrodidae</taxon>
        <taxon>Aleyrodinae</taxon>
        <taxon>Bemisia</taxon>
    </lineage>
</organism>
<dbReference type="GO" id="GO:0005886">
    <property type="term" value="C:plasma membrane"/>
    <property type="evidence" value="ECO:0007669"/>
    <property type="project" value="UniProtKB-SubCell"/>
</dbReference>
<dbReference type="InterPro" id="IPR003663">
    <property type="entry name" value="Sugar/inositol_transpt"/>
</dbReference>